<feature type="chain" id="PRO_5020768569" description="Lipoprotein" evidence="7">
    <location>
        <begin position="24"/>
        <end position="266"/>
    </location>
</feature>
<comment type="caution">
    <text evidence="8">The sequence shown here is derived from an EMBL/GenBank/DDBJ whole genome shotgun (WGS) entry which is preliminary data.</text>
</comment>
<dbReference type="InterPro" id="IPR004872">
    <property type="entry name" value="Lipoprotein_NlpA"/>
</dbReference>
<keyword evidence="3" id="KW-0472">Membrane</keyword>
<proteinExistence type="inferred from homology"/>
<dbReference type="GO" id="GO:0016020">
    <property type="term" value="C:membrane"/>
    <property type="evidence" value="ECO:0007669"/>
    <property type="project" value="UniProtKB-SubCell"/>
</dbReference>
<name>A0A4R1S2D1_HYDET</name>
<evidence type="ECO:0000256" key="5">
    <source>
        <dbReference type="ARBA" id="ARBA00023288"/>
    </source>
</evidence>
<dbReference type="Proteomes" id="UP000295008">
    <property type="component" value="Unassembled WGS sequence"/>
</dbReference>
<dbReference type="EMBL" id="SLUN01000005">
    <property type="protein sequence ID" value="TCL73333.1"/>
    <property type="molecule type" value="Genomic_DNA"/>
</dbReference>
<keyword evidence="2 7" id="KW-0732">Signal</keyword>
<dbReference type="Gene3D" id="3.40.190.10">
    <property type="entry name" value="Periplasmic binding protein-like II"/>
    <property type="match status" value="2"/>
</dbReference>
<accession>A0A4R1S2D1</accession>
<feature type="signal peptide" evidence="7">
    <location>
        <begin position="1"/>
        <end position="23"/>
    </location>
</feature>
<evidence type="ECO:0000256" key="7">
    <source>
        <dbReference type="SAM" id="SignalP"/>
    </source>
</evidence>
<dbReference type="SUPFAM" id="SSF53850">
    <property type="entry name" value="Periplasmic binding protein-like II"/>
    <property type="match status" value="1"/>
</dbReference>
<dbReference type="AlphaFoldDB" id="A0A4R1S2D1"/>
<dbReference type="PANTHER" id="PTHR30429:SF0">
    <property type="entry name" value="METHIONINE-BINDING LIPOPROTEIN METQ"/>
    <property type="match status" value="1"/>
</dbReference>
<evidence type="ECO:0000256" key="6">
    <source>
        <dbReference type="PIRNR" id="PIRNR002854"/>
    </source>
</evidence>
<keyword evidence="4" id="KW-0564">Palmitate</keyword>
<dbReference type="RefSeq" id="WP_132013477.1">
    <property type="nucleotide sequence ID" value="NZ_SLUN01000005.1"/>
</dbReference>
<evidence type="ECO:0000256" key="3">
    <source>
        <dbReference type="ARBA" id="ARBA00023136"/>
    </source>
</evidence>
<evidence type="ECO:0000256" key="2">
    <source>
        <dbReference type="ARBA" id="ARBA00022729"/>
    </source>
</evidence>
<evidence type="ECO:0000313" key="9">
    <source>
        <dbReference type="Proteomes" id="UP000295008"/>
    </source>
</evidence>
<keyword evidence="5 6" id="KW-0449">Lipoprotein</keyword>
<dbReference type="OrthoDB" id="9812878at2"/>
<protein>
    <recommendedName>
        <fullName evidence="6">Lipoprotein</fullName>
    </recommendedName>
</protein>
<reference evidence="8 9" key="1">
    <citation type="submission" date="2019-03" db="EMBL/GenBank/DDBJ databases">
        <title>Genomic Encyclopedia of Type Strains, Phase IV (KMG-IV): sequencing the most valuable type-strain genomes for metagenomic binning, comparative biology and taxonomic classification.</title>
        <authorList>
            <person name="Goeker M."/>
        </authorList>
    </citation>
    <scope>NUCLEOTIDE SEQUENCE [LARGE SCALE GENOMIC DNA]</scope>
    <source>
        <strain evidence="8 9">LX-B</strain>
    </source>
</reference>
<dbReference type="Pfam" id="PF03180">
    <property type="entry name" value="Lipoprotein_9"/>
    <property type="match status" value="1"/>
</dbReference>
<dbReference type="PANTHER" id="PTHR30429">
    <property type="entry name" value="D-METHIONINE-BINDING LIPOPROTEIN METQ"/>
    <property type="match status" value="1"/>
</dbReference>
<dbReference type="CDD" id="cd13597">
    <property type="entry name" value="PBP2_lipoprotein_Tp32"/>
    <property type="match status" value="1"/>
</dbReference>
<comment type="similarity">
    <text evidence="6">Belongs to the nlpA lipoprotein family.</text>
</comment>
<evidence type="ECO:0000313" key="8">
    <source>
        <dbReference type="EMBL" id="TCL73333.1"/>
    </source>
</evidence>
<sequence length="266" mass="28858">MSKKLVSLILAALAAVVLSGSLALVSAATVLKVGASPTPHTQILEQIKPLLAKDGITLQVIEFQDYVQPNIALAEGELDANFFQHVPYLNQFCKDRNLDLTSIAKVHVEPLGVYSSKLKSLRQLKEKAIVAIPNDPTNGGRALLLLQRAKLIQLRKDAGLAATELDIAKNPKQLQIKPLEAAQLARSLADVDIAVINTNYALAAKLVPTKDALFIEDKNSPYANILAVRTKDKNNPALQKLAKALNSKIVRDYIVKTYQGSIVPAF</sequence>
<keyword evidence="9" id="KW-1185">Reference proteome</keyword>
<evidence type="ECO:0000256" key="1">
    <source>
        <dbReference type="ARBA" id="ARBA00004635"/>
    </source>
</evidence>
<comment type="subcellular location">
    <subcellularLocation>
        <location evidence="1">Membrane</location>
        <topology evidence="1">Lipid-anchor</topology>
    </subcellularLocation>
</comment>
<organism evidence="8 9">
    <name type="scientific">Hydrogenispora ethanolica</name>
    <dbReference type="NCBI Taxonomy" id="1082276"/>
    <lineage>
        <taxon>Bacteria</taxon>
        <taxon>Bacillati</taxon>
        <taxon>Bacillota</taxon>
        <taxon>Hydrogenispora</taxon>
    </lineage>
</organism>
<evidence type="ECO:0000256" key="4">
    <source>
        <dbReference type="ARBA" id="ARBA00023139"/>
    </source>
</evidence>
<gene>
    <name evidence="8" type="ORF">EDC14_1005197</name>
</gene>
<dbReference type="PIRSF" id="PIRSF002854">
    <property type="entry name" value="MetQ"/>
    <property type="match status" value="1"/>
</dbReference>